<name>A0A9D7SBM2_9BACT</name>
<dbReference type="AlphaFoldDB" id="A0A9D7SBM2"/>
<comment type="caution">
    <text evidence="2">The sequence shown here is derived from an EMBL/GenBank/DDBJ whole genome shotgun (WGS) entry which is preliminary data.</text>
</comment>
<dbReference type="Pfam" id="PF13470">
    <property type="entry name" value="PIN_3"/>
    <property type="match status" value="1"/>
</dbReference>
<protein>
    <submittedName>
        <fullName evidence="2">PIN domain-containing protein</fullName>
    </submittedName>
</protein>
<dbReference type="Gene3D" id="3.40.50.1010">
    <property type="entry name" value="5'-nuclease"/>
    <property type="match status" value="1"/>
</dbReference>
<proteinExistence type="predicted"/>
<evidence type="ECO:0000259" key="1">
    <source>
        <dbReference type="Pfam" id="PF13470"/>
    </source>
</evidence>
<gene>
    <name evidence="2" type="ORF">IPO85_15915</name>
</gene>
<accession>A0A9D7SBM2</accession>
<dbReference type="InterPro" id="IPR029060">
    <property type="entry name" value="PIN-like_dom_sf"/>
</dbReference>
<evidence type="ECO:0000313" key="3">
    <source>
        <dbReference type="Proteomes" id="UP000808349"/>
    </source>
</evidence>
<dbReference type="EMBL" id="JADKFW010000014">
    <property type="protein sequence ID" value="MBK9718964.1"/>
    <property type="molecule type" value="Genomic_DNA"/>
</dbReference>
<dbReference type="Proteomes" id="UP000808349">
    <property type="component" value="Unassembled WGS sequence"/>
</dbReference>
<dbReference type="InterPro" id="IPR002716">
    <property type="entry name" value="PIN_dom"/>
</dbReference>
<reference evidence="2 3" key="1">
    <citation type="submission" date="2020-10" db="EMBL/GenBank/DDBJ databases">
        <title>Connecting structure to function with the recovery of over 1000 high-quality activated sludge metagenome-assembled genomes encoding full-length rRNA genes using long-read sequencing.</title>
        <authorList>
            <person name="Singleton C.M."/>
            <person name="Petriglieri F."/>
            <person name="Kristensen J.M."/>
            <person name="Kirkegaard R.H."/>
            <person name="Michaelsen T.Y."/>
            <person name="Andersen M.H."/>
            <person name="Karst S.M."/>
            <person name="Dueholm M.S."/>
            <person name="Nielsen P.H."/>
            <person name="Albertsen M."/>
        </authorList>
    </citation>
    <scope>NUCLEOTIDE SEQUENCE [LARGE SCALE GENOMIC DNA]</scope>
    <source>
        <strain evidence="2">Ribe_18-Q3-R11-54_BAT3C.373</strain>
    </source>
</reference>
<organism evidence="2 3">
    <name type="scientific">Candidatus Defluviibacterium haderslevense</name>
    <dbReference type="NCBI Taxonomy" id="2981993"/>
    <lineage>
        <taxon>Bacteria</taxon>
        <taxon>Pseudomonadati</taxon>
        <taxon>Bacteroidota</taxon>
        <taxon>Saprospiria</taxon>
        <taxon>Saprospirales</taxon>
        <taxon>Saprospiraceae</taxon>
        <taxon>Candidatus Defluviibacterium</taxon>
    </lineage>
</organism>
<evidence type="ECO:0000313" key="2">
    <source>
        <dbReference type="EMBL" id="MBK9718964.1"/>
    </source>
</evidence>
<feature type="domain" description="PIN" evidence="1">
    <location>
        <begin position="3"/>
        <end position="116"/>
    </location>
</feature>
<sequence length="140" mass="16017">MNIFIDTNLIIDFLTKREPYSEDIKDIFQYSVEGKYELFISSVTVTNTYYIISKLVNASFAKKKLEQLMELVNVLNVGESTIVKALDSKFKDLEDGIQSFSAEEGNLKIILTRNVKDFKWSNLTVLTPKEFLSSEPESSL</sequence>
<dbReference type="SUPFAM" id="SSF88723">
    <property type="entry name" value="PIN domain-like"/>
    <property type="match status" value="1"/>
</dbReference>